<accession>A0ABT1LBX1</accession>
<evidence type="ECO:0000313" key="1">
    <source>
        <dbReference type="EMBL" id="MCP8938934.1"/>
    </source>
</evidence>
<dbReference type="Pfam" id="PF00300">
    <property type="entry name" value="His_Phos_1"/>
    <property type="match status" value="1"/>
</dbReference>
<gene>
    <name evidence="1" type="ORF">NK718_10440</name>
</gene>
<dbReference type="RefSeq" id="WP_254741467.1">
    <property type="nucleotide sequence ID" value="NZ_JANCLU010000008.1"/>
</dbReference>
<sequence>MTTTLHLVRHATHGAVSTTLAGRASGVRLSAEGHAQAARLARRFAGASVAAVLASPRERAQETAAPIAAALGLNLVTRPALDEIDIGEWQGRAFADLAGQDLWKRWNAARAWVRPPGGETMAELQARLVAEALALRAAWPDSALVLVSHAEPIRAVLLHALGLSADAWSRIEVAPASVSTVALDDWGARVVALNEAPPP</sequence>
<dbReference type="SMART" id="SM00855">
    <property type="entry name" value="PGAM"/>
    <property type="match status" value="1"/>
</dbReference>
<dbReference type="InterPro" id="IPR029033">
    <property type="entry name" value="His_PPase_superfam"/>
</dbReference>
<name>A0ABT1LBX1_9HYPH</name>
<dbReference type="InterPro" id="IPR050275">
    <property type="entry name" value="PGM_Phosphatase"/>
</dbReference>
<evidence type="ECO:0000313" key="2">
    <source>
        <dbReference type="Proteomes" id="UP001205890"/>
    </source>
</evidence>
<dbReference type="SUPFAM" id="SSF53254">
    <property type="entry name" value="Phosphoglycerate mutase-like"/>
    <property type="match status" value="1"/>
</dbReference>
<dbReference type="Gene3D" id="3.40.50.1240">
    <property type="entry name" value="Phosphoglycerate mutase-like"/>
    <property type="match status" value="1"/>
</dbReference>
<dbReference type="PANTHER" id="PTHR48100">
    <property type="entry name" value="BROAD-SPECIFICITY PHOSPHATASE YOR283W-RELATED"/>
    <property type="match status" value="1"/>
</dbReference>
<protein>
    <submittedName>
        <fullName evidence="1">Histidine phosphatase family protein</fullName>
    </submittedName>
</protein>
<dbReference type="EMBL" id="JANCLU010000008">
    <property type="protein sequence ID" value="MCP8938934.1"/>
    <property type="molecule type" value="Genomic_DNA"/>
</dbReference>
<keyword evidence="2" id="KW-1185">Reference proteome</keyword>
<comment type="caution">
    <text evidence="1">The sequence shown here is derived from an EMBL/GenBank/DDBJ whole genome shotgun (WGS) entry which is preliminary data.</text>
</comment>
<proteinExistence type="predicted"/>
<dbReference type="PANTHER" id="PTHR48100:SF2">
    <property type="entry name" value="CONSERVED PROTEIN"/>
    <property type="match status" value="1"/>
</dbReference>
<dbReference type="Proteomes" id="UP001205890">
    <property type="component" value="Unassembled WGS sequence"/>
</dbReference>
<dbReference type="CDD" id="cd07067">
    <property type="entry name" value="HP_PGM_like"/>
    <property type="match status" value="1"/>
</dbReference>
<organism evidence="1 2">
    <name type="scientific">Alsobacter ponti</name>
    <dbReference type="NCBI Taxonomy" id="2962936"/>
    <lineage>
        <taxon>Bacteria</taxon>
        <taxon>Pseudomonadati</taxon>
        <taxon>Pseudomonadota</taxon>
        <taxon>Alphaproteobacteria</taxon>
        <taxon>Hyphomicrobiales</taxon>
        <taxon>Alsobacteraceae</taxon>
        <taxon>Alsobacter</taxon>
    </lineage>
</organism>
<reference evidence="1 2" key="1">
    <citation type="submission" date="2022-07" db="EMBL/GenBank/DDBJ databases">
        <authorList>
            <person name="Li W.-J."/>
            <person name="Deng Q.-Q."/>
        </authorList>
    </citation>
    <scope>NUCLEOTIDE SEQUENCE [LARGE SCALE GENOMIC DNA]</scope>
    <source>
        <strain evidence="1 2">SYSU M60028</strain>
    </source>
</reference>
<dbReference type="InterPro" id="IPR013078">
    <property type="entry name" value="His_Pase_superF_clade-1"/>
</dbReference>